<comment type="caution">
    <text evidence="1">The sequence shown here is derived from an EMBL/GenBank/DDBJ whole genome shotgun (WGS) entry which is preliminary data.</text>
</comment>
<reference evidence="1" key="1">
    <citation type="submission" date="2021-08" db="EMBL/GenBank/DDBJ databases">
        <title>The first chromosome-level gecko genome reveals the dynamic sex chromosomes of Neotropical dwarf geckos (Sphaerodactylidae: Sphaerodactylus).</title>
        <authorList>
            <person name="Pinto B.J."/>
            <person name="Keating S.E."/>
            <person name="Gamble T."/>
        </authorList>
    </citation>
    <scope>NUCLEOTIDE SEQUENCE</scope>
    <source>
        <strain evidence="1">TG3544</strain>
    </source>
</reference>
<dbReference type="EMBL" id="CM037629">
    <property type="protein sequence ID" value="KAH7990350.1"/>
    <property type="molecule type" value="Genomic_DNA"/>
</dbReference>
<proteinExistence type="predicted"/>
<dbReference type="Proteomes" id="UP000827872">
    <property type="component" value="Linkage Group LG16"/>
</dbReference>
<gene>
    <name evidence="1" type="primary">SMARCD1_2</name>
    <name evidence="1" type="ORF">K3G42_005955</name>
</gene>
<accession>A0ACB8ED63</accession>
<name>A0ACB8ED63_9SAUR</name>
<evidence type="ECO:0000313" key="2">
    <source>
        <dbReference type="Proteomes" id="UP000827872"/>
    </source>
</evidence>
<evidence type="ECO:0000313" key="1">
    <source>
        <dbReference type="EMBL" id="KAH7990350.1"/>
    </source>
</evidence>
<sequence length="81" mass="9175">MRAPIVISHDISINLNNQKKTACYEIDVEVNSFLLSMASQEEIAALDNKIHETIDTIKQLKTQWEFMLSFARDSQDSSMAG</sequence>
<keyword evidence="2" id="KW-1185">Reference proteome</keyword>
<protein>
    <submittedName>
        <fullName evidence="1">SWI SNF, matrix associated, actin dependent regulator of chromatin, sub d, member 1</fullName>
    </submittedName>
</protein>
<organism evidence="1 2">
    <name type="scientific">Sphaerodactylus townsendi</name>
    <dbReference type="NCBI Taxonomy" id="933632"/>
    <lineage>
        <taxon>Eukaryota</taxon>
        <taxon>Metazoa</taxon>
        <taxon>Chordata</taxon>
        <taxon>Craniata</taxon>
        <taxon>Vertebrata</taxon>
        <taxon>Euteleostomi</taxon>
        <taxon>Lepidosauria</taxon>
        <taxon>Squamata</taxon>
        <taxon>Bifurcata</taxon>
        <taxon>Gekkota</taxon>
        <taxon>Sphaerodactylidae</taxon>
        <taxon>Sphaerodactylus</taxon>
    </lineage>
</organism>